<dbReference type="GO" id="GO:0003723">
    <property type="term" value="F:RNA binding"/>
    <property type="evidence" value="ECO:0007669"/>
    <property type="project" value="InterPro"/>
</dbReference>
<dbReference type="CDD" id="cd01062">
    <property type="entry name" value="RNase_T2_prok"/>
    <property type="match status" value="1"/>
</dbReference>
<dbReference type="SUPFAM" id="SSF55895">
    <property type="entry name" value="Ribonuclease Rh-like"/>
    <property type="match status" value="1"/>
</dbReference>
<dbReference type="PANTHER" id="PTHR11240">
    <property type="entry name" value="RIBONUCLEASE T2"/>
    <property type="match status" value="1"/>
</dbReference>
<dbReference type="InterPro" id="IPR036430">
    <property type="entry name" value="RNase_T2-like_sf"/>
</dbReference>
<feature type="signal peptide" evidence="3">
    <location>
        <begin position="1"/>
        <end position="22"/>
    </location>
</feature>
<dbReference type="AlphaFoldDB" id="A0A1G7M3P2"/>
<proteinExistence type="inferred from homology"/>
<name>A0A1G7M3P2_9RHOB</name>
<dbReference type="InterPro" id="IPR039378">
    <property type="entry name" value="RNase_T2_prok"/>
</dbReference>
<dbReference type="Pfam" id="PF00445">
    <property type="entry name" value="Ribonuclease_T2"/>
    <property type="match status" value="1"/>
</dbReference>
<dbReference type="EMBL" id="FNBL01000005">
    <property type="protein sequence ID" value="SDF56236.1"/>
    <property type="molecule type" value="Genomic_DNA"/>
</dbReference>
<feature type="chain" id="PRO_5010201421" evidence="3">
    <location>
        <begin position="23"/>
        <end position="213"/>
    </location>
</feature>
<keyword evidence="3" id="KW-0732">Signal</keyword>
<dbReference type="Proteomes" id="UP000182284">
    <property type="component" value="Unassembled WGS sequence"/>
</dbReference>
<dbReference type="InterPro" id="IPR001568">
    <property type="entry name" value="RNase_T2-like"/>
</dbReference>
<dbReference type="InterPro" id="IPR018188">
    <property type="entry name" value="RNase_T2_His_AS_1"/>
</dbReference>
<dbReference type="OrthoDB" id="4720638at2"/>
<dbReference type="GO" id="GO:0033897">
    <property type="term" value="F:ribonuclease T2 activity"/>
    <property type="evidence" value="ECO:0007669"/>
    <property type="project" value="InterPro"/>
</dbReference>
<reference evidence="4 5" key="1">
    <citation type="submission" date="2016-10" db="EMBL/GenBank/DDBJ databases">
        <authorList>
            <person name="de Groot N.N."/>
        </authorList>
    </citation>
    <scope>NUCLEOTIDE SEQUENCE [LARGE SCALE GENOMIC DNA]</scope>
    <source>
        <strain evidence="4 5">DSM 27375</strain>
    </source>
</reference>
<evidence type="ECO:0000256" key="3">
    <source>
        <dbReference type="SAM" id="SignalP"/>
    </source>
</evidence>
<dbReference type="PANTHER" id="PTHR11240:SF22">
    <property type="entry name" value="RIBONUCLEASE T2"/>
    <property type="match status" value="1"/>
</dbReference>
<dbReference type="Gene3D" id="3.90.730.10">
    <property type="entry name" value="Ribonuclease T2-like"/>
    <property type="match status" value="1"/>
</dbReference>
<dbReference type="RefSeq" id="WP_074644681.1">
    <property type="nucleotide sequence ID" value="NZ_FNBL01000005.1"/>
</dbReference>
<dbReference type="PROSITE" id="PS00530">
    <property type="entry name" value="RNASE_T2_1"/>
    <property type="match status" value="1"/>
</dbReference>
<evidence type="ECO:0000256" key="2">
    <source>
        <dbReference type="RuleBase" id="RU004328"/>
    </source>
</evidence>
<organism evidence="4 5">
    <name type="scientific">Celeribacter baekdonensis</name>
    <dbReference type="NCBI Taxonomy" id="875171"/>
    <lineage>
        <taxon>Bacteria</taxon>
        <taxon>Pseudomonadati</taxon>
        <taxon>Pseudomonadota</taxon>
        <taxon>Alphaproteobacteria</taxon>
        <taxon>Rhodobacterales</taxon>
        <taxon>Roseobacteraceae</taxon>
        <taxon>Celeribacter</taxon>
    </lineage>
</organism>
<accession>A0A1G7M3P2</accession>
<evidence type="ECO:0000256" key="1">
    <source>
        <dbReference type="ARBA" id="ARBA00007469"/>
    </source>
</evidence>
<protein>
    <submittedName>
        <fullName evidence="4">Ribonuclease T2</fullName>
    </submittedName>
</protein>
<evidence type="ECO:0000313" key="4">
    <source>
        <dbReference type="EMBL" id="SDF56236.1"/>
    </source>
</evidence>
<dbReference type="GO" id="GO:0006401">
    <property type="term" value="P:RNA catabolic process"/>
    <property type="evidence" value="ECO:0007669"/>
    <property type="project" value="TreeGrafter"/>
</dbReference>
<comment type="similarity">
    <text evidence="1 2">Belongs to the RNase T2 family.</text>
</comment>
<evidence type="ECO:0000313" key="5">
    <source>
        <dbReference type="Proteomes" id="UP000182284"/>
    </source>
</evidence>
<sequence>MRKRIVSALLGLVLLIASPAMAEGERAGDFDYYVLSLSWSPTWCALEGEARNSPQCDRDLGWVLHGLWPQYERGYPSYCNTTARDPSKRETATMEDIMGTDGAAWYQWKKHGRCAGLSPQQYLETAREAYAKITRPEVFRKLTKDVKLPAALIEEAFMTENAGLDKNEITVTCKDRRIQEVRICLTKDLEPRTCGADVIRDCTLDDALFEAIE</sequence>
<gene>
    <name evidence="4" type="ORF">SAMN04488117_10583</name>
</gene>